<dbReference type="InterPro" id="IPR016181">
    <property type="entry name" value="Acyl_CoA_acyltransferase"/>
</dbReference>
<dbReference type="GO" id="GO:0016747">
    <property type="term" value="F:acyltransferase activity, transferring groups other than amino-acyl groups"/>
    <property type="evidence" value="ECO:0007669"/>
    <property type="project" value="InterPro"/>
</dbReference>
<evidence type="ECO:0000256" key="1">
    <source>
        <dbReference type="ARBA" id="ARBA00022679"/>
    </source>
</evidence>
<keyword evidence="1" id="KW-0808">Transferase</keyword>
<dbReference type="PANTHER" id="PTHR43792">
    <property type="entry name" value="GNAT FAMILY, PUTATIVE (AFU_ORTHOLOGUE AFUA_3G00765)-RELATED-RELATED"/>
    <property type="match status" value="1"/>
</dbReference>
<evidence type="ECO:0000256" key="3">
    <source>
        <dbReference type="ARBA" id="ARBA00038502"/>
    </source>
</evidence>
<organism evidence="5 6">
    <name type="scientific">Croceicoccus mobilis</name>
    <dbReference type="NCBI Taxonomy" id="1703339"/>
    <lineage>
        <taxon>Bacteria</taxon>
        <taxon>Pseudomonadati</taxon>
        <taxon>Pseudomonadota</taxon>
        <taxon>Alphaproteobacteria</taxon>
        <taxon>Sphingomonadales</taxon>
        <taxon>Erythrobacteraceae</taxon>
        <taxon>Croceicoccus</taxon>
    </lineage>
</organism>
<comment type="similarity">
    <text evidence="3">Belongs to the acetyltransferase family. RimJ subfamily.</text>
</comment>
<dbReference type="OrthoDB" id="9804153at2"/>
<proteinExistence type="inferred from homology"/>
<dbReference type="AlphaFoldDB" id="A0A917DNY4"/>
<reference evidence="5" key="2">
    <citation type="submission" date="2020-09" db="EMBL/GenBank/DDBJ databases">
        <authorList>
            <person name="Sun Q."/>
            <person name="Zhou Y."/>
        </authorList>
    </citation>
    <scope>NUCLEOTIDE SEQUENCE</scope>
    <source>
        <strain evidence="5">CGMCC 1.15360</strain>
    </source>
</reference>
<dbReference type="InterPro" id="IPR051531">
    <property type="entry name" value="N-acetyltransferase"/>
</dbReference>
<dbReference type="EMBL" id="BMIP01000001">
    <property type="protein sequence ID" value="GGD55298.1"/>
    <property type="molecule type" value="Genomic_DNA"/>
</dbReference>
<keyword evidence="2" id="KW-0012">Acyltransferase</keyword>
<dbReference type="SUPFAM" id="SSF55729">
    <property type="entry name" value="Acyl-CoA N-acyltransferases (Nat)"/>
    <property type="match status" value="1"/>
</dbReference>
<dbReference type="PANTHER" id="PTHR43792:SF8">
    <property type="entry name" value="[RIBOSOMAL PROTEIN US5]-ALANINE N-ACETYLTRANSFERASE"/>
    <property type="match status" value="1"/>
</dbReference>
<dbReference type="Proteomes" id="UP000612349">
    <property type="component" value="Unassembled WGS sequence"/>
</dbReference>
<comment type="caution">
    <text evidence="5">The sequence shown here is derived from an EMBL/GenBank/DDBJ whole genome shotgun (WGS) entry which is preliminary data.</text>
</comment>
<dbReference type="Gene3D" id="3.40.630.30">
    <property type="match status" value="1"/>
</dbReference>
<evidence type="ECO:0000256" key="2">
    <source>
        <dbReference type="ARBA" id="ARBA00023315"/>
    </source>
</evidence>
<gene>
    <name evidence="5" type="ORF">GCM10010990_00520</name>
</gene>
<protein>
    <recommendedName>
        <fullName evidence="4">N-acetyltransferase domain-containing protein</fullName>
    </recommendedName>
</protein>
<evidence type="ECO:0000313" key="6">
    <source>
        <dbReference type="Proteomes" id="UP000612349"/>
    </source>
</evidence>
<feature type="domain" description="N-acetyltransferase" evidence="4">
    <location>
        <begin position="16"/>
        <end position="178"/>
    </location>
</feature>
<sequence>MPASMPASLPIQTERLILRRPEMADAPALHHIASDERVASTTASIPHPYPDDGAQEFIAAIRDNTDRDQLNLVIQIKGSDVIGMAGFRPHEGHVELAYMIGHAHWGHGYATEAAHAIVRHVFANSLHDVILARAMTRNPASEAVIRKLGFRQTGVADVDVPMRGGVFTSSFWRLERADRHDG</sequence>
<dbReference type="PROSITE" id="PS51186">
    <property type="entry name" value="GNAT"/>
    <property type="match status" value="1"/>
</dbReference>
<reference evidence="5" key="1">
    <citation type="journal article" date="2014" name="Int. J. Syst. Evol. Microbiol.">
        <title>Complete genome sequence of Corynebacterium casei LMG S-19264T (=DSM 44701T), isolated from a smear-ripened cheese.</title>
        <authorList>
            <consortium name="US DOE Joint Genome Institute (JGI-PGF)"/>
            <person name="Walter F."/>
            <person name="Albersmeier A."/>
            <person name="Kalinowski J."/>
            <person name="Ruckert C."/>
        </authorList>
    </citation>
    <scope>NUCLEOTIDE SEQUENCE</scope>
    <source>
        <strain evidence="5">CGMCC 1.15360</strain>
    </source>
</reference>
<name>A0A917DNY4_9SPHN</name>
<accession>A0A917DNY4</accession>
<evidence type="ECO:0000313" key="5">
    <source>
        <dbReference type="EMBL" id="GGD55298.1"/>
    </source>
</evidence>
<evidence type="ECO:0000259" key="4">
    <source>
        <dbReference type="PROSITE" id="PS51186"/>
    </source>
</evidence>
<dbReference type="InterPro" id="IPR000182">
    <property type="entry name" value="GNAT_dom"/>
</dbReference>
<dbReference type="Pfam" id="PF13302">
    <property type="entry name" value="Acetyltransf_3"/>
    <property type="match status" value="1"/>
</dbReference>
<keyword evidence="6" id="KW-1185">Reference proteome</keyword>